<comment type="caution">
    <text evidence="1">The sequence shown here is derived from an EMBL/GenBank/DDBJ whole genome shotgun (WGS) entry which is preliminary data.</text>
</comment>
<sequence length="73" mass="8321">MNAKMKFYRALYTRQNWGSTDPTPRLVLACIHGTIVMAGRFPANSTLVHRPEANTRPSRSTRKTRPISIFFAI</sequence>
<gene>
    <name evidence="1" type="ORF">IPN75_15455</name>
</gene>
<dbReference type="Proteomes" id="UP000808146">
    <property type="component" value="Unassembled WGS sequence"/>
</dbReference>
<proteinExistence type="predicted"/>
<dbReference type="AlphaFoldDB" id="A0A9D7QP61"/>
<organism evidence="1 2">
    <name type="scientific">Candidatus Dechloromonas phosphorivorans</name>
    <dbReference type="NCBI Taxonomy" id="2899244"/>
    <lineage>
        <taxon>Bacteria</taxon>
        <taxon>Pseudomonadati</taxon>
        <taxon>Pseudomonadota</taxon>
        <taxon>Betaproteobacteria</taxon>
        <taxon>Rhodocyclales</taxon>
        <taxon>Azonexaceae</taxon>
        <taxon>Dechloromonas</taxon>
    </lineage>
</organism>
<evidence type="ECO:0000313" key="1">
    <source>
        <dbReference type="EMBL" id="MBK8891665.1"/>
    </source>
</evidence>
<accession>A0A9D7QP61</accession>
<reference evidence="1" key="1">
    <citation type="submission" date="2020-10" db="EMBL/GenBank/DDBJ databases">
        <title>Connecting structure to function with the recovery of over 1000 high-quality activated sludge metagenome-assembled genomes encoding full-length rRNA genes using long-read sequencing.</title>
        <authorList>
            <person name="Singleton C.M."/>
            <person name="Petriglieri F."/>
            <person name="Kristensen J.M."/>
            <person name="Kirkegaard R.H."/>
            <person name="Michaelsen T.Y."/>
            <person name="Andersen M.H."/>
            <person name="Karst S.M."/>
            <person name="Dueholm M.S."/>
            <person name="Nielsen P.H."/>
            <person name="Albertsen M."/>
        </authorList>
    </citation>
    <scope>NUCLEOTIDE SEQUENCE</scope>
    <source>
        <strain evidence="1">OdNE_18-Q3-R46-58_BAT3C.305</strain>
    </source>
</reference>
<protein>
    <submittedName>
        <fullName evidence="1">Uncharacterized protein</fullName>
    </submittedName>
</protein>
<dbReference type="EMBL" id="JADKBR010000018">
    <property type="protein sequence ID" value="MBK8891665.1"/>
    <property type="molecule type" value="Genomic_DNA"/>
</dbReference>
<evidence type="ECO:0000313" key="2">
    <source>
        <dbReference type="Proteomes" id="UP000808146"/>
    </source>
</evidence>
<name>A0A9D7QP61_9RHOO</name>